<organism evidence="2 3">
    <name type="scientific">Archangium gephyra</name>
    <dbReference type="NCBI Taxonomy" id="48"/>
    <lineage>
        <taxon>Bacteria</taxon>
        <taxon>Pseudomonadati</taxon>
        <taxon>Myxococcota</taxon>
        <taxon>Myxococcia</taxon>
        <taxon>Myxococcales</taxon>
        <taxon>Cystobacterineae</taxon>
        <taxon>Archangiaceae</taxon>
        <taxon>Archangium</taxon>
    </lineage>
</organism>
<gene>
    <name evidence="2" type="ORF">DI536_01885</name>
</gene>
<evidence type="ECO:0000256" key="1">
    <source>
        <dbReference type="SAM" id="MobiDB-lite"/>
    </source>
</evidence>
<dbReference type="Proteomes" id="UP000249061">
    <property type="component" value="Unassembled WGS sequence"/>
</dbReference>
<feature type="compositionally biased region" description="Gly residues" evidence="1">
    <location>
        <begin position="66"/>
        <end position="75"/>
    </location>
</feature>
<accession>A0A2W5U4T8</accession>
<comment type="caution">
    <text evidence="2">The sequence shown here is derived from an EMBL/GenBank/DDBJ whole genome shotgun (WGS) entry which is preliminary data.</text>
</comment>
<feature type="region of interest" description="Disordered" evidence="1">
    <location>
        <begin position="128"/>
        <end position="168"/>
    </location>
</feature>
<proteinExistence type="predicted"/>
<protein>
    <submittedName>
        <fullName evidence="2">Uncharacterized protein</fullName>
    </submittedName>
</protein>
<dbReference type="EMBL" id="QFQP01000001">
    <property type="protein sequence ID" value="PZR18655.1"/>
    <property type="molecule type" value="Genomic_DNA"/>
</dbReference>
<evidence type="ECO:0000313" key="2">
    <source>
        <dbReference type="EMBL" id="PZR18655.1"/>
    </source>
</evidence>
<feature type="region of interest" description="Disordered" evidence="1">
    <location>
        <begin position="48"/>
        <end position="87"/>
    </location>
</feature>
<evidence type="ECO:0000313" key="3">
    <source>
        <dbReference type="Proteomes" id="UP000249061"/>
    </source>
</evidence>
<feature type="compositionally biased region" description="Gly residues" evidence="1">
    <location>
        <begin position="135"/>
        <end position="153"/>
    </location>
</feature>
<name>A0A2W5U4T8_9BACT</name>
<sequence>MSDRFPVWVSVTRDDGRVEQVRVGSAVRSGEGFTVSFDTMTIGSAPMAAAPRAASSRASSAPARASGGGGGGGDGMLLPNYGRSKGQPVYGASLQDLEFYANGARRSLADPAKSRWHDKERQLLASIEAEIARQQGGGGGGGSSGGDDFGGGPDDSHIPPPSDDDAPF</sequence>
<reference evidence="2 3" key="1">
    <citation type="submission" date="2017-08" db="EMBL/GenBank/DDBJ databases">
        <title>Infants hospitalized years apart are colonized by the same room-sourced microbial strains.</title>
        <authorList>
            <person name="Brooks B."/>
            <person name="Olm M.R."/>
            <person name="Firek B.A."/>
            <person name="Baker R."/>
            <person name="Thomas B.C."/>
            <person name="Morowitz M.J."/>
            <person name="Banfield J.F."/>
        </authorList>
    </citation>
    <scope>NUCLEOTIDE SEQUENCE [LARGE SCALE GENOMIC DNA]</scope>
    <source>
        <strain evidence="2">S2_003_000_R2_14</strain>
    </source>
</reference>
<feature type="compositionally biased region" description="Low complexity" evidence="1">
    <location>
        <begin position="48"/>
        <end position="65"/>
    </location>
</feature>
<dbReference type="AlphaFoldDB" id="A0A2W5U4T8"/>